<dbReference type="STRING" id="151549.A0A4C1XAN1"/>
<dbReference type="PROSITE" id="PS50106">
    <property type="entry name" value="PDZ"/>
    <property type="match status" value="2"/>
</dbReference>
<organism evidence="3 4">
    <name type="scientific">Eumeta variegata</name>
    <name type="common">Bagworm moth</name>
    <name type="synonym">Eumeta japonica</name>
    <dbReference type="NCBI Taxonomy" id="151549"/>
    <lineage>
        <taxon>Eukaryota</taxon>
        <taxon>Metazoa</taxon>
        <taxon>Ecdysozoa</taxon>
        <taxon>Arthropoda</taxon>
        <taxon>Hexapoda</taxon>
        <taxon>Insecta</taxon>
        <taxon>Pterygota</taxon>
        <taxon>Neoptera</taxon>
        <taxon>Endopterygota</taxon>
        <taxon>Lepidoptera</taxon>
        <taxon>Glossata</taxon>
        <taxon>Ditrysia</taxon>
        <taxon>Tineoidea</taxon>
        <taxon>Psychidae</taxon>
        <taxon>Oiketicinae</taxon>
        <taxon>Eumeta</taxon>
    </lineage>
</organism>
<dbReference type="EMBL" id="BGZK01000759">
    <property type="protein sequence ID" value="GBP59355.1"/>
    <property type="molecule type" value="Genomic_DNA"/>
</dbReference>
<feature type="domain" description="PDZ" evidence="2">
    <location>
        <begin position="788"/>
        <end position="871"/>
    </location>
</feature>
<dbReference type="SMART" id="SM00228">
    <property type="entry name" value="PDZ"/>
    <property type="match status" value="2"/>
</dbReference>
<reference evidence="3 4" key="1">
    <citation type="journal article" date="2019" name="Commun. Biol.">
        <title>The bagworm genome reveals a unique fibroin gene that provides high tensile strength.</title>
        <authorList>
            <person name="Kono N."/>
            <person name="Nakamura H."/>
            <person name="Ohtoshi R."/>
            <person name="Tomita M."/>
            <person name="Numata K."/>
            <person name="Arakawa K."/>
        </authorList>
    </citation>
    <scope>NUCLEOTIDE SEQUENCE [LARGE SCALE GENOMIC DNA]</scope>
</reference>
<evidence type="ECO:0000256" key="1">
    <source>
        <dbReference type="SAM" id="MobiDB-lite"/>
    </source>
</evidence>
<dbReference type="PANTHER" id="PTHR11324">
    <property type="entry name" value="IL16-RELATED"/>
    <property type="match status" value="1"/>
</dbReference>
<dbReference type="InterPro" id="IPR036034">
    <property type="entry name" value="PDZ_sf"/>
</dbReference>
<feature type="region of interest" description="Disordered" evidence="1">
    <location>
        <begin position="513"/>
        <end position="553"/>
    </location>
</feature>
<dbReference type="Pfam" id="PF00595">
    <property type="entry name" value="PDZ"/>
    <property type="match status" value="2"/>
</dbReference>
<feature type="compositionally biased region" description="Polar residues" evidence="1">
    <location>
        <begin position="73"/>
        <end position="96"/>
    </location>
</feature>
<dbReference type="Proteomes" id="UP000299102">
    <property type="component" value="Unassembled WGS sequence"/>
</dbReference>
<evidence type="ECO:0000313" key="3">
    <source>
        <dbReference type="EMBL" id="GBP59355.1"/>
    </source>
</evidence>
<feature type="region of interest" description="Disordered" evidence="1">
    <location>
        <begin position="15"/>
        <end position="104"/>
    </location>
</feature>
<proteinExistence type="predicted"/>
<feature type="domain" description="PDZ" evidence="2">
    <location>
        <begin position="916"/>
        <end position="989"/>
    </location>
</feature>
<dbReference type="OrthoDB" id="42382at2759"/>
<feature type="compositionally biased region" description="Basic and acidic residues" evidence="1">
    <location>
        <begin position="29"/>
        <end position="41"/>
    </location>
</feature>
<dbReference type="SUPFAM" id="SSF50156">
    <property type="entry name" value="PDZ domain-like"/>
    <property type="match status" value="2"/>
</dbReference>
<comment type="caution">
    <text evidence="3">The sequence shown here is derived from an EMBL/GenBank/DDBJ whole genome shotgun (WGS) entry which is preliminary data.</text>
</comment>
<feature type="compositionally biased region" description="Low complexity" evidence="1">
    <location>
        <begin position="526"/>
        <end position="545"/>
    </location>
</feature>
<evidence type="ECO:0000313" key="4">
    <source>
        <dbReference type="Proteomes" id="UP000299102"/>
    </source>
</evidence>
<dbReference type="PANTHER" id="PTHR11324:SF16">
    <property type="entry name" value="PDZ DOMAIN-CONTAINING PROTEIN 2"/>
    <property type="match status" value="1"/>
</dbReference>
<accession>A0A4C1XAN1</accession>
<feature type="compositionally biased region" description="Low complexity" evidence="1">
    <location>
        <begin position="449"/>
        <end position="464"/>
    </location>
</feature>
<feature type="compositionally biased region" description="Basic and acidic residues" evidence="1">
    <location>
        <begin position="649"/>
        <end position="660"/>
    </location>
</feature>
<feature type="region of interest" description="Disordered" evidence="1">
    <location>
        <begin position="446"/>
        <end position="480"/>
    </location>
</feature>
<sequence length="1091" mass="119344">MVMFFSMKRLMKVGPRLDDQANSGNCPDRALKSDAEDKSLSNDETPPPTCPRQPPDGVETPSDVIEKAVEAISTRTTSKFPSGWPSNRSRLSYSRSQDPRSEASVKDKIAMFSNDRGSSSDLLEKCGTLPSRITSITMCRKASTPCVADIRSPEVRTLNRRLTKSQDNLDDVVINEQRSYKRLSERPEVVGALESKKLITSTSTITPSRIKMTENKFAFYGSTTALNSAVDSSSFKNVYHRRSSSDDFDKNSHKSNLEYLIEQRKKSMSKLRGLMIPDMQAPIVDLPEIKVQGNLSSNFLLHNSDKMSAIDNKTQKQINKPLKINETWRTNLLPNNIPKYSPAFKRKSLQVYSPTSLSKESTPERKLNQAKDVNSMNKTLSSKPRSSLDLISASEKLTSSIPPAKLSVTRVMKLSENDYKNKILNSRDFSNVEIKICTATEVLDSDNDSAMSSTQSSYRSSASSPLHNLDSIESDSSHLSPRTCHYASYATIKSEISTKTPVASKNCDEYGKQKVRRSMSSDTNVSLSSSAGSAATSGSQASCSSLESSVPDLEKRKVSKTYNTNIDTINRRNIVASAKCRSGRDNKLNSPVIETKFLHEPCEIPSSPNKTSDRLSTLTPSVSAISNKGDNRRRSKMITETDSDSDTEPSVRQRKSEFKNTRLKRNSSLHKNDKNKQSDVVSTTTTSTKVVDEPPQVISERIIKEIKKAGLDDYYDNQMVHTKNLLDRYDKEIRQNSYRIMPKGRESNKTEEDVKPQINGVVSKLNAKSECDLSVENNFDKNVKTLHIVRLKKGIGSGVGLILAGGVDCEAKEVTIHRVLVDSIAERAGLKRGLRVHSINGTTMEGLTHAQSVTVLKEQRSEVVIEIEEESQNALKVGGDSELAESKVCHEEGGKKDLMRAQGAQGDRGAEGALVTVLLEKAGGGAGLGFGLDGGRDSPRGDVPLTVKKLFAGGAAARSGRVMVGAELVSAGGQQFGAFTRTQAWAALKALPAGPVALARRRGDVDVGAARAPAGPRRRRVNVSRDPWSIVYCFNNAPSARDAPSSEHSCAVGIMGSAYCAVEGRSPKFYTSATKLSHTANSLPVLSEQSE</sequence>
<name>A0A4C1XAN1_EUMVA</name>
<dbReference type="Gene3D" id="2.30.42.10">
    <property type="match status" value="2"/>
</dbReference>
<dbReference type="InterPro" id="IPR001478">
    <property type="entry name" value="PDZ"/>
</dbReference>
<keyword evidence="4" id="KW-1185">Reference proteome</keyword>
<feature type="compositionally biased region" description="Polar residues" evidence="1">
    <location>
        <begin position="606"/>
        <end position="628"/>
    </location>
</feature>
<gene>
    <name evidence="3" type="primary">IL16</name>
    <name evidence="3" type="ORF">EVAR_45535_1</name>
</gene>
<feature type="compositionally biased region" description="Low complexity" evidence="1">
    <location>
        <begin position="678"/>
        <end position="689"/>
    </location>
</feature>
<protein>
    <submittedName>
        <fullName evidence="3">Pro-interleukin-16</fullName>
    </submittedName>
</protein>
<feature type="region of interest" description="Disordered" evidence="1">
    <location>
        <begin position="602"/>
        <end position="689"/>
    </location>
</feature>
<feature type="compositionally biased region" description="Pro residues" evidence="1">
    <location>
        <begin position="45"/>
        <end position="54"/>
    </location>
</feature>
<evidence type="ECO:0000259" key="2">
    <source>
        <dbReference type="PROSITE" id="PS50106"/>
    </source>
</evidence>
<dbReference type="AlphaFoldDB" id="A0A4C1XAN1"/>